<feature type="repeat" description="ANK" evidence="3">
    <location>
        <begin position="79"/>
        <end position="112"/>
    </location>
</feature>
<dbReference type="SUPFAM" id="SSF48403">
    <property type="entry name" value="Ankyrin repeat"/>
    <property type="match status" value="1"/>
</dbReference>
<evidence type="ECO:0000313" key="5">
    <source>
        <dbReference type="Proteomes" id="UP001566132"/>
    </source>
</evidence>
<dbReference type="PROSITE" id="PS50088">
    <property type="entry name" value="ANK_REPEAT"/>
    <property type="match status" value="1"/>
</dbReference>
<gene>
    <name evidence="4" type="ORF">ABEB36_013336</name>
</gene>
<dbReference type="PANTHER" id="PTHR24198">
    <property type="entry name" value="ANKYRIN REPEAT AND PROTEIN KINASE DOMAIN-CONTAINING PROTEIN"/>
    <property type="match status" value="1"/>
</dbReference>
<keyword evidence="5" id="KW-1185">Reference proteome</keyword>
<keyword evidence="1" id="KW-0677">Repeat</keyword>
<dbReference type="AlphaFoldDB" id="A0ABD1E8J0"/>
<reference evidence="4 5" key="1">
    <citation type="submission" date="2024-05" db="EMBL/GenBank/DDBJ databases">
        <title>Genetic variation in Jamaican populations of the coffee berry borer (Hypothenemus hampei).</title>
        <authorList>
            <person name="Errbii M."/>
            <person name="Myrie A."/>
        </authorList>
    </citation>
    <scope>NUCLEOTIDE SEQUENCE [LARGE SCALE GENOMIC DNA]</scope>
    <source>
        <strain evidence="4">JA-Hopewell-2020-01-JO</strain>
        <tissue evidence="4">Whole body</tissue>
    </source>
</reference>
<dbReference type="Pfam" id="PF12796">
    <property type="entry name" value="Ank_2"/>
    <property type="match status" value="1"/>
</dbReference>
<comment type="caution">
    <text evidence="4">The sequence shown here is derived from an EMBL/GenBank/DDBJ whole genome shotgun (WGS) entry which is preliminary data.</text>
</comment>
<proteinExistence type="predicted"/>
<evidence type="ECO:0000256" key="2">
    <source>
        <dbReference type="ARBA" id="ARBA00023043"/>
    </source>
</evidence>
<name>A0ABD1E8J0_HYPHA</name>
<sequence>MFAVYKGVLQAASFLLEKGLSGMFALKYITKVTIDLGAEVSSRDINGLNIIHYAVDSNILENVQFSVNTNLAIDEQDNNGWTPLMRALMLQCKPEILEYLLLNGASTEIRDKNGFDFKKHLKISKFVQQLHFLTFLKK</sequence>
<dbReference type="Proteomes" id="UP001566132">
    <property type="component" value="Unassembled WGS sequence"/>
</dbReference>
<protein>
    <submittedName>
        <fullName evidence="4">Uncharacterized protein</fullName>
    </submittedName>
</protein>
<dbReference type="Gene3D" id="1.25.40.20">
    <property type="entry name" value="Ankyrin repeat-containing domain"/>
    <property type="match status" value="1"/>
</dbReference>
<evidence type="ECO:0000256" key="3">
    <source>
        <dbReference type="PROSITE-ProRule" id="PRU00023"/>
    </source>
</evidence>
<dbReference type="InterPro" id="IPR002110">
    <property type="entry name" value="Ankyrin_rpt"/>
</dbReference>
<dbReference type="EMBL" id="JBDJPC010000010">
    <property type="protein sequence ID" value="KAL1490681.1"/>
    <property type="molecule type" value="Genomic_DNA"/>
</dbReference>
<dbReference type="PANTHER" id="PTHR24198:SF165">
    <property type="entry name" value="ANKYRIN REPEAT-CONTAINING PROTEIN-RELATED"/>
    <property type="match status" value="1"/>
</dbReference>
<evidence type="ECO:0000256" key="1">
    <source>
        <dbReference type="ARBA" id="ARBA00022737"/>
    </source>
</evidence>
<organism evidence="4 5">
    <name type="scientific">Hypothenemus hampei</name>
    <name type="common">Coffee berry borer</name>
    <dbReference type="NCBI Taxonomy" id="57062"/>
    <lineage>
        <taxon>Eukaryota</taxon>
        <taxon>Metazoa</taxon>
        <taxon>Ecdysozoa</taxon>
        <taxon>Arthropoda</taxon>
        <taxon>Hexapoda</taxon>
        <taxon>Insecta</taxon>
        <taxon>Pterygota</taxon>
        <taxon>Neoptera</taxon>
        <taxon>Endopterygota</taxon>
        <taxon>Coleoptera</taxon>
        <taxon>Polyphaga</taxon>
        <taxon>Cucujiformia</taxon>
        <taxon>Curculionidae</taxon>
        <taxon>Scolytinae</taxon>
        <taxon>Hypothenemus</taxon>
    </lineage>
</organism>
<evidence type="ECO:0000313" key="4">
    <source>
        <dbReference type="EMBL" id="KAL1490681.1"/>
    </source>
</evidence>
<dbReference type="InterPro" id="IPR036770">
    <property type="entry name" value="Ankyrin_rpt-contain_sf"/>
</dbReference>
<keyword evidence="2 3" id="KW-0040">ANK repeat</keyword>
<accession>A0ABD1E8J0</accession>